<keyword evidence="3" id="KW-1185">Reference proteome</keyword>
<keyword evidence="1" id="KW-0472">Membrane</keyword>
<evidence type="ECO:0000256" key="1">
    <source>
        <dbReference type="SAM" id="Phobius"/>
    </source>
</evidence>
<dbReference type="AlphaFoldDB" id="A0A3P7P345"/>
<dbReference type="EMBL" id="UYRU01125202">
    <property type="protein sequence ID" value="VDN49824.1"/>
    <property type="molecule type" value="Genomic_DNA"/>
</dbReference>
<evidence type="ECO:0000313" key="2">
    <source>
        <dbReference type="EMBL" id="VDN49824.1"/>
    </source>
</evidence>
<sequence length="135" mass="14686">MVTVNMLRYKANAYTAIVTRFFALLAGSSVTDFSALIVGVHKTSMPSLNSTEATSSDLAIVYLAHHTEEDSSSMGVLRVWGGLEASFCSFVQHCVYCLSVPRISHLQCSIIKSPTNQPSAYPAAELFLFIFPTSN</sequence>
<organism evidence="2 3">
    <name type="scientific">Dibothriocephalus latus</name>
    <name type="common">Fish tapeworm</name>
    <name type="synonym">Diphyllobothrium latum</name>
    <dbReference type="NCBI Taxonomy" id="60516"/>
    <lineage>
        <taxon>Eukaryota</taxon>
        <taxon>Metazoa</taxon>
        <taxon>Spiralia</taxon>
        <taxon>Lophotrochozoa</taxon>
        <taxon>Platyhelminthes</taxon>
        <taxon>Cestoda</taxon>
        <taxon>Eucestoda</taxon>
        <taxon>Diphyllobothriidea</taxon>
        <taxon>Diphyllobothriidae</taxon>
        <taxon>Dibothriocephalus</taxon>
    </lineage>
</organism>
<dbReference type="Proteomes" id="UP000281553">
    <property type="component" value="Unassembled WGS sequence"/>
</dbReference>
<keyword evidence="1" id="KW-0812">Transmembrane</keyword>
<proteinExistence type="predicted"/>
<reference evidence="2 3" key="1">
    <citation type="submission" date="2018-11" db="EMBL/GenBank/DDBJ databases">
        <authorList>
            <consortium name="Pathogen Informatics"/>
        </authorList>
    </citation>
    <scope>NUCLEOTIDE SEQUENCE [LARGE SCALE GENOMIC DNA]</scope>
</reference>
<gene>
    <name evidence="2" type="ORF">DILT_LOCUS19902</name>
</gene>
<evidence type="ECO:0000313" key="3">
    <source>
        <dbReference type="Proteomes" id="UP000281553"/>
    </source>
</evidence>
<name>A0A3P7P345_DIBLA</name>
<protein>
    <submittedName>
        <fullName evidence="2">Uncharacterized protein</fullName>
    </submittedName>
</protein>
<accession>A0A3P7P345</accession>
<keyword evidence="1" id="KW-1133">Transmembrane helix</keyword>
<feature type="transmembrane region" description="Helical" evidence="1">
    <location>
        <begin position="21"/>
        <end position="40"/>
    </location>
</feature>